<reference evidence="1" key="1">
    <citation type="submission" date="2020-06" db="EMBL/GenBank/DDBJ databases">
        <authorList>
            <person name="Dong N."/>
        </authorList>
    </citation>
    <scope>NUCLEOTIDE SEQUENCE</scope>
    <source>
        <strain evidence="1">R655-4</strain>
    </source>
</reference>
<evidence type="ECO:0000313" key="2">
    <source>
        <dbReference type="Proteomes" id="UP001170959"/>
    </source>
</evidence>
<name>A0AAJ1QGM4_9FLAO</name>
<sequence>MSTSTASEELKAIAKESKAKSEKGQENVKISLTDTYKVEIIKDGKYLKKGTVLKGVSALAKDAYIKKGIAKEVK</sequence>
<organism evidence="1 2">
    <name type="scientific">Empedobacter brevis</name>
    <dbReference type="NCBI Taxonomy" id="247"/>
    <lineage>
        <taxon>Bacteria</taxon>
        <taxon>Pseudomonadati</taxon>
        <taxon>Bacteroidota</taxon>
        <taxon>Flavobacteriia</taxon>
        <taxon>Flavobacteriales</taxon>
        <taxon>Weeksellaceae</taxon>
        <taxon>Empedobacter</taxon>
    </lineage>
</organism>
<dbReference type="EMBL" id="JACAGJ010000008">
    <property type="protein sequence ID" value="MDM1073683.1"/>
    <property type="molecule type" value="Genomic_DNA"/>
</dbReference>
<evidence type="ECO:0000313" key="1">
    <source>
        <dbReference type="EMBL" id="MDM1073683.1"/>
    </source>
</evidence>
<comment type="caution">
    <text evidence="1">The sequence shown here is derived from an EMBL/GenBank/DDBJ whole genome shotgun (WGS) entry which is preliminary data.</text>
</comment>
<protein>
    <submittedName>
        <fullName evidence="1">Uncharacterized protein</fullName>
    </submittedName>
</protein>
<dbReference type="AlphaFoldDB" id="A0AAJ1QGM4"/>
<dbReference type="RefSeq" id="WP_159155562.1">
    <property type="nucleotide sequence ID" value="NZ_CP013210.1"/>
</dbReference>
<accession>A0AAJ1QGM4</accession>
<proteinExistence type="predicted"/>
<gene>
    <name evidence="1" type="ORF">HX001_14430</name>
</gene>
<dbReference type="Proteomes" id="UP001170959">
    <property type="component" value="Unassembled WGS sequence"/>
</dbReference>
<reference evidence="1" key="2">
    <citation type="journal article" date="2022" name="Sci. Total Environ.">
        <title>Prevalence, transmission, and molecular epidemiology of tet(X)-positive bacteria among humans, animals, and environmental niches in China: An epidemiological, and genomic-based study.</title>
        <authorList>
            <person name="Dong N."/>
            <person name="Zeng Y."/>
            <person name="Cai C."/>
            <person name="Sun C."/>
            <person name="Lu J."/>
            <person name="Liu C."/>
            <person name="Zhou H."/>
            <person name="Sun Q."/>
            <person name="Shu L."/>
            <person name="Wang H."/>
            <person name="Wang Y."/>
            <person name="Wang S."/>
            <person name="Wu C."/>
            <person name="Chan E.W."/>
            <person name="Chen G."/>
            <person name="Shen Z."/>
            <person name="Chen S."/>
            <person name="Zhang R."/>
        </authorList>
    </citation>
    <scope>NUCLEOTIDE SEQUENCE</scope>
    <source>
        <strain evidence="1">R655-4</strain>
    </source>
</reference>